<evidence type="ECO:0008006" key="2">
    <source>
        <dbReference type="Google" id="ProtNLM"/>
    </source>
</evidence>
<protein>
    <recommendedName>
        <fullName evidence="2">DUF551 domain-containing protein</fullName>
    </recommendedName>
</protein>
<name>A0A8S5VAD1_9CAUD</name>
<organism evidence="1">
    <name type="scientific">Siphoviridae sp. ctVOP12</name>
    <dbReference type="NCBI Taxonomy" id="2825531"/>
    <lineage>
        <taxon>Viruses</taxon>
        <taxon>Duplodnaviria</taxon>
        <taxon>Heunggongvirae</taxon>
        <taxon>Uroviricota</taxon>
        <taxon>Caudoviricetes</taxon>
    </lineage>
</organism>
<reference evidence="1" key="1">
    <citation type="journal article" date="2021" name="Proc. Natl. Acad. Sci. U.S.A.">
        <title>A Catalog of Tens of Thousands of Viruses from Human Metagenomes Reveals Hidden Associations with Chronic Diseases.</title>
        <authorList>
            <person name="Tisza M.J."/>
            <person name="Buck C.B."/>
        </authorList>
    </citation>
    <scope>NUCLEOTIDE SEQUENCE</scope>
    <source>
        <strain evidence="1">CtVOP12</strain>
    </source>
</reference>
<dbReference type="EMBL" id="BK016231">
    <property type="protein sequence ID" value="DAG03587.1"/>
    <property type="molecule type" value="Genomic_DNA"/>
</dbReference>
<evidence type="ECO:0000313" key="1">
    <source>
        <dbReference type="EMBL" id="DAG03587.1"/>
    </source>
</evidence>
<accession>A0A8S5VAD1</accession>
<proteinExistence type="predicted"/>
<sequence length="140" mass="15598">MDGKIFKISGYLVDPDGEYCGDDVEEELKNIGLIARHLNVELEDVPNWDDENPLNYNNCDLAECEKYFQEDTRPGEWILCSERLPCGSAICCGEDGVMIIGFIEKGNSGYYAYDDDGTPVNNVVAWMPVPAPYERGGSSE</sequence>